<evidence type="ECO:0000313" key="1">
    <source>
        <dbReference type="EMBL" id="MFC4161896.1"/>
    </source>
</evidence>
<sequence length="369" mass="40773">MTADLLPALIAILLERPIEPHNCVVTLRQVRDERLARLLHYRLAKLSDATRREHCYALLDELPEQAASELLRAPRLCQALRQGGDDGQQLATLIEAAHIAAGDEHLDDWSPLGHLWLGEAPPADTPGLTRIGRRWAGPRLACGVPIDLSLPPRLVHPSAGLRQASLPDRRRLDADRAAIDEALNLLCQTVPLGFDLYHGLVGNLVLRQEASRPHECWGATSGVVIGRVVMVNTSAATSPAMLAEALLHEAVHCALDCAELVHPLLDWERFADPAVNDTRPSPWTGNPLTPHAFIHACVVWAVLHRYWREYHARFVESPGSRERQRFIERGFAASAFMVSADHAGRFLSRTAPAIMARTREGLLEEKATV</sequence>
<dbReference type="InterPro" id="IPR026337">
    <property type="entry name" value="AKG_HExxH"/>
</dbReference>
<dbReference type="Proteomes" id="UP001595791">
    <property type="component" value="Unassembled WGS sequence"/>
</dbReference>
<accession>A0ABV8MY23</accession>
<evidence type="ECO:0000313" key="2">
    <source>
        <dbReference type="Proteomes" id="UP001595791"/>
    </source>
</evidence>
<keyword evidence="2" id="KW-1185">Reference proteome</keyword>
<dbReference type="RefSeq" id="WP_378168531.1">
    <property type="nucleotide sequence ID" value="NZ_JBHSBU010000002.1"/>
</dbReference>
<name>A0ABV8MY23_9NEIS</name>
<reference evidence="2" key="1">
    <citation type="journal article" date="2019" name="Int. J. Syst. Evol. Microbiol.">
        <title>The Global Catalogue of Microorganisms (GCM) 10K type strain sequencing project: providing services to taxonomists for standard genome sequencing and annotation.</title>
        <authorList>
            <consortium name="The Broad Institute Genomics Platform"/>
            <consortium name="The Broad Institute Genome Sequencing Center for Infectious Disease"/>
            <person name="Wu L."/>
            <person name="Ma J."/>
        </authorList>
    </citation>
    <scope>NUCLEOTIDE SEQUENCE [LARGE SCALE GENOMIC DNA]</scope>
    <source>
        <strain evidence="2">LMG 29894</strain>
    </source>
</reference>
<comment type="caution">
    <text evidence="1">The sequence shown here is derived from an EMBL/GenBank/DDBJ whole genome shotgun (WGS) entry which is preliminary data.</text>
</comment>
<proteinExistence type="predicted"/>
<dbReference type="EMBL" id="JBHSBU010000002">
    <property type="protein sequence ID" value="MFC4161896.1"/>
    <property type="molecule type" value="Genomic_DNA"/>
</dbReference>
<protein>
    <submittedName>
        <fullName evidence="1">HEXXH motif-containing putative peptide modification protein</fullName>
    </submittedName>
</protein>
<gene>
    <name evidence="1" type="ORF">ACFOW7_21385</name>
</gene>
<organism evidence="1 2">
    <name type="scientific">Chitinimonas lacunae</name>
    <dbReference type="NCBI Taxonomy" id="1963018"/>
    <lineage>
        <taxon>Bacteria</taxon>
        <taxon>Pseudomonadati</taxon>
        <taxon>Pseudomonadota</taxon>
        <taxon>Betaproteobacteria</taxon>
        <taxon>Neisseriales</taxon>
        <taxon>Chitinibacteraceae</taxon>
        <taxon>Chitinimonas</taxon>
    </lineage>
</organism>
<dbReference type="NCBIfam" id="TIGR04267">
    <property type="entry name" value="mod_HExxH"/>
    <property type="match status" value="1"/>
</dbReference>